<dbReference type="Proteomes" id="UP000663868">
    <property type="component" value="Unassembled WGS sequence"/>
</dbReference>
<dbReference type="EMBL" id="CAJOBB010000609">
    <property type="protein sequence ID" value="CAF3715402.1"/>
    <property type="molecule type" value="Genomic_DNA"/>
</dbReference>
<evidence type="ECO:0000313" key="1">
    <source>
        <dbReference type="EMBL" id="CAF3715402.1"/>
    </source>
</evidence>
<comment type="caution">
    <text evidence="1">The sequence shown here is derived from an EMBL/GenBank/DDBJ whole genome shotgun (WGS) entry which is preliminary data.</text>
</comment>
<sequence>MNIILSHIISPEQLTEIVIEHAPISFMELVKLLSVAVNIHRLTLDYVSNDEINTVTIQQNEIFQLVSEKNVIKNLTLTYERSLEKVELLFALCPRLQYLALHDDCTAFLIPLIKLILSKTNNNNRHLSSLCISKETDETVETLKMVIENDKLIDDYMVECIDNKVYVWW</sequence>
<dbReference type="AlphaFoldDB" id="A0A818VSZ1"/>
<evidence type="ECO:0000313" key="2">
    <source>
        <dbReference type="Proteomes" id="UP000663868"/>
    </source>
</evidence>
<name>A0A818VSZ1_9BILA</name>
<organism evidence="1 2">
    <name type="scientific">Adineta steineri</name>
    <dbReference type="NCBI Taxonomy" id="433720"/>
    <lineage>
        <taxon>Eukaryota</taxon>
        <taxon>Metazoa</taxon>
        <taxon>Spiralia</taxon>
        <taxon>Gnathifera</taxon>
        <taxon>Rotifera</taxon>
        <taxon>Eurotatoria</taxon>
        <taxon>Bdelloidea</taxon>
        <taxon>Adinetida</taxon>
        <taxon>Adinetidae</taxon>
        <taxon>Adineta</taxon>
    </lineage>
</organism>
<gene>
    <name evidence="1" type="ORF">KXQ929_LOCUS12033</name>
</gene>
<accession>A0A818VSZ1</accession>
<reference evidence="1" key="1">
    <citation type="submission" date="2021-02" db="EMBL/GenBank/DDBJ databases">
        <authorList>
            <person name="Nowell W R."/>
        </authorList>
    </citation>
    <scope>NUCLEOTIDE SEQUENCE</scope>
</reference>
<protein>
    <submittedName>
        <fullName evidence="1">Uncharacterized protein</fullName>
    </submittedName>
</protein>
<proteinExistence type="predicted"/>